<feature type="region of interest" description="Disordered" evidence="1">
    <location>
        <begin position="1013"/>
        <end position="1046"/>
    </location>
</feature>
<protein>
    <recommendedName>
        <fullName evidence="2">Serine/threonine-protein kinase WNK CCTL2 domain-containing protein</fullName>
    </recommendedName>
</protein>
<dbReference type="FunFam" id="3.10.20.90:FF:000012">
    <property type="entry name" value="Serine/threonine-protein kinase WNK1 isoform 2"/>
    <property type="match status" value="1"/>
</dbReference>
<dbReference type="Pfam" id="PF24889">
    <property type="entry name" value="CCTL2_WNK"/>
    <property type="match status" value="1"/>
</dbReference>
<feature type="compositionally biased region" description="Low complexity" evidence="1">
    <location>
        <begin position="1433"/>
        <end position="1443"/>
    </location>
</feature>
<feature type="region of interest" description="Disordered" evidence="1">
    <location>
        <begin position="1564"/>
        <end position="1586"/>
    </location>
</feature>
<feature type="compositionally biased region" description="Low complexity" evidence="1">
    <location>
        <begin position="529"/>
        <end position="544"/>
    </location>
</feature>
<feature type="compositionally biased region" description="Polar residues" evidence="1">
    <location>
        <begin position="1514"/>
        <end position="1543"/>
    </location>
</feature>
<feature type="region of interest" description="Disordered" evidence="1">
    <location>
        <begin position="62"/>
        <end position="111"/>
    </location>
</feature>
<feature type="compositionally biased region" description="Low complexity" evidence="1">
    <location>
        <begin position="1350"/>
        <end position="1360"/>
    </location>
</feature>
<keyword evidence="4" id="KW-1185">Reference proteome</keyword>
<dbReference type="Gene3D" id="3.10.20.90">
    <property type="entry name" value="Phosphatidylinositol 3-kinase Catalytic Subunit, Chain A, domain 1"/>
    <property type="match status" value="1"/>
</dbReference>
<name>A0A7J6AAB7_AMEME</name>
<feature type="region of interest" description="Disordered" evidence="1">
    <location>
        <begin position="714"/>
        <end position="747"/>
    </location>
</feature>
<feature type="compositionally biased region" description="Polar residues" evidence="1">
    <location>
        <begin position="1444"/>
        <end position="1468"/>
    </location>
</feature>
<feature type="region of interest" description="Disordered" evidence="1">
    <location>
        <begin position="1509"/>
        <end position="1543"/>
    </location>
</feature>
<organism evidence="3 4">
    <name type="scientific">Ameiurus melas</name>
    <name type="common">Black bullhead</name>
    <name type="synonym">Silurus melas</name>
    <dbReference type="NCBI Taxonomy" id="219545"/>
    <lineage>
        <taxon>Eukaryota</taxon>
        <taxon>Metazoa</taxon>
        <taxon>Chordata</taxon>
        <taxon>Craniata</taxon>
        <taxon>Vertebrata</taxon>
        <taxon>Euteleostomi</taxon>
        <taxon>Actinopterygii</taxon>
        <taxon>Neopterygii</taxon>
        <taxon>Teleostei</taxon>
        <taxon>Ostariophysi</taxon>
        <taxon>Siluriformes</taxon>
        <taxon>Ictaluridae</taxon>
        <taxon>Ameiurus</taxon>
    </lineage>
</organism>
<evidence type="ECO:0000256" key="1">
    <source>
        <dbReference type="SAM" id="MobiDB-lite"/>
    </source>
</evidence>
<feature type="region of interest" description="Disordered" evidence="1">
    <location>
        <begin position="1222"/>
        <end position="1295"/>
    </location>
</feature>
<feature type="compositionally biased region" description="Pro residues" evidence="1">
    <location>
        <begin position="12"/>
        <end position="29"/>
    </location>
</feature>
<evidence type="ECO:0000313" key="4">
    <source>
        <dbReference type="Proteomes" id="UP000593565"/>
    </source>
</evidence>
<dbReference type="InterPro" id="IPR050588">
    <property type="entry name" value="WNK_Ser-Thr_kinase"/>
</dbReference>
<evidence type="ECO:0000259" key="2">
    <source>
        <dbReference type="Pfam" id="PF24889"/>
    </source>
</evidence>
<feature type="compositionally biased region" description="Low complexity" evidence="1">
    <location>
        <begin position="1013"/>
        <end position="1029"/>
    </location>
</feature>
<feature type="region of interest" description="Disordered" evidence="1">
    <location>
        <begin position="12"/>
        <end position="35"/>
    </location>
</feature>
<dbReference type="PANTHER" id="PTHR13902">
    <property type="entry name" value="SERINE/THREONINE-PROTEIN KINASE WNK WITH NO LYSINE -RELATED"/>
    <property type="match status" value="1"/>
</dbReference>
<reference evidence="3 4" key="1">
    <citation type="submission" date="2020-02" db="EMBL/GenBank/DDBJ databases">
        <title>A chromosome-scale genome assembly of the black bullhead catfish (Ameiurus melas).</title>
        <authorList>
            <person name="Wen M."/>
            <person name="Zham M."/>
            <person name="Cabau C."/>
            <person name="Klopp C."/>
            <person name="Donnadieu C."/>
            <person name="Roques C."/>
            <person name="Bouchez O."/>
            <person name="Lampietro C."/>
            <person name="Jouanno E."/>
            <person name="Herpin A."/>
            <person name="Louis A."/>
            <person name="Berthelot C."/>
            <person name="Parey E."/>
            <person name="Roest-Crollius H."/>
            <person name="Braasch I."/>
            <person name="Postlethwait J."/>
            <person name="Robinson-Rechavi M."/>
            <person name="Echchiki A."/>
            <person name="Begum T."/>
            <person name="Montfort J."/>
            <person name="Schartl M."/>
            <person name="Bobe J."/>
            <person name="Guiguen Y."/>
        </authorList>
    </citation>
    <scope>NUCLEOTIDE SEQUENCE [LARGE SCALE GENOMIC DNA]</scope>
    <source>
        <strain evidence="3">M_S1</strain>
        <tissue evidence="3">Blood</tissue>
    </source>
</reference>
<evidence type="ECO:0000313" key="3">
    <source>
        <dbReference type="EMBL" id="KAF4079854.1"/>
    </source>
</evidence>
<gene>
    <name evidence="3" type="ORF">AMELA_G00183140</name>
</gene>
<dbReference type="EMBL" id="JAAGNN010000015">
    <property type="protein sequence ID" value="KAF4079854.1"/>
    <property type="molecule type" value="Genomic_DNA"/>
</dbReference>
<feature type="compositionally biased region" description="Low complexity" evidence="1">
    <location>
        <begin position="1099"/>
        <end position="1111"/>
    </location>
</feature>
<feature type="compositionally biased region" description="Basic residues" evidence="1">
    <location>
        <begin position="1420"/>
        <end position="1432"/>
    </location>
</feature>
<feature type="compositionally biased region" description="Low complexity" evidence="1">
    <location>
        <begin position="569"/>
        <end position="580"/>
    </location>
</feature>
<feature type="region of interest" description="Disordered" evidence="1">
    <location>
        <begin position="1316"/>
        <end position="1368"/>
    </location>
</feature>
<feature type="compositionally biased region" description="Basic residues" evidence="1">
    <location>
        <begin position="622"/>
        <end position="638"/>
    </location>
</feature>
<dbReference type="InterPro" id="IPR056865">
    <property type="entry name" value="CCTL2_WNK"/>
</dbReference>
<feature type="compositionally biased region" description="Polar residues" evidence="1">
    <location>
        <begin position="407"/>
        <end position="418"/>
    </location>
</feature>
<feature type="compositionally biased region" description="Polar residues" evidence="1">
    <location>
        <begin position="554"/>
        <end position="568"/>
    </location>
</feature>
<feature type="region of interest" description="Disordered" evidence="1">
    <location>
        <begin position="1060"/>
        <end position="1122"/>
    </location>
</feature>
<feature type="region of interest" description="Disordered" evidence="1">
    <location>
        <begin position="523"/>
        <end position="642"/>
    </location>
</feature>
<feature type="compositionally biased region" description="Low complexity" evidence="1">
    <location>
        <begin position="1060"/>
        <end position="1092"/>
    </location>
</feature>
<feature type="domain" description="Serine/threonine-protein kinase WNK CCTL2" evidence="2">
    <location>
        <begin position="642"/>
        <end position="714"/>
    </location>
</feature>
<feature type="compositionally biased region" description="Low complexity" evidence="1">
    <location>
        <begin position="842"/>
        <end position="873"/>
    </location>
</feature>
<dbReference type="Proteomes" id="UP000593565">
    <property type="component" value="Unassembled WGS sequence"/>
</dbReference>
<sequence>MSVCVPCFPCAPSPSYPPKLPSTPPPVLSPRPGMSDAETFAGRLSKALESVLPRRRSSLPALFASPPQSLAQPYSGGGGPGVPDPPLSFPSIPERPISFSPPPSCPPKGFNVQRRKSTSILEAHTRHFQPAYRSYGSSLHPFSSVEAHEPSHFLLPNMAAHRLAEQMQASTESLQSYKDMRMEQEEAVRRLSLNQAVLLDHLEAMAYSGYPITAHQLNQLTFHQQMQAAAAAASLAYESPQPCPGYLHPHVPGLMRLNHSPIPQPAPVGMAQESCYQPHPSFPHSAPPVLAHTPDPGPAFEFHTHNIQAEPGTLAARLFRARRGSMELSLEEGSGSTAPCSRLQPVTEELGSYVSPEMPLPPGSLLLLHAQKERSPDPSSDSVTSDTGDFHSPPLPHAGRPCLDASLAQSIPQTSERGSGTCDGHPPTHQSYLFIPPSEPFSSNISTLQSAWARQSTIQPPELSYLETALSLQGSALQAPPPQCGTALPMVSASAQAAPWCDPVNPQYGGYYIPAVSSQMLPQQVNPASQQPTVSLPQQQQQQQPLPPQPAGSGLQSIAQTHIQPGSPATQASQTGSQTTDMSQLQAPAVPCGMESSHSDVASGMSDGNEGGTSGRHEGRSAKRHPRRSVRSRSRHDKTTKAKLNVLNISNMGDRVAECQLETHNRKMVTFKFDLDGDNPEEIAQIMVESEFILESERESFIEQVREVIETADERGLEREGSQTLSNPEVQMSAPYTPLQPGAGAGTTTQVVTSAGRRFIVSPVPESRLKEQFFSAVQPPAPIFEQSAASAGLPAMGLSQSASALSLQQAFSEMRQGQYDPGPSTAPPTLNTSLPPLFPAVSSLPLSSTTMLSSPPQSSELAGPPLTVSSLSSSPPPSLTPVVVSLPPQIPLPVSQPAVTGMTAQPFSTPPSSAPSAVFPQPTVPVHTTVSTAAPSSIAPLCQHAPVINNVISFPGGITEPPAVAPSVAQITPPVVPSTAIQTPPSVIAPLPVTASLPQVPVASSAPVVQPTLVHSQPQPSPLPNQSHSHCAECESDPQSKTPGIDDIHALDKKLRSLFMDMGAGPPSGPADASATEPAAPGTSSPTTSITTPLPPTSLPLSSPMTTPVTSATPVSKTPLSRLPVLPVGSEQAGTPPSEHPPLFPGPCLTQSQQPLEDLDAQLRRALSPETVSVCSVANQSSLTGIPAGGQPVPFSLEGEPGAVPAPGGFKLGRFQVSLAADDSSLQPPTTSGDSSSSTTSSSTSSSSSNLSSPENTLHRACPPLRESGGDVVDGLPPAPTGEPTTIGRFQVTTKSETTVGRFSVSRAADKPITLLPGAAESPEPPPQSPPAMGNGPALSPEGKGQMSTNNSFNSYFSSDNDSEFEDEDFKREIDKLREKHLMESQALYARQKEEIDALFARVGKVAPAIINPPAVNLAGRRRRPTKSKSSKSSRASSQGSKSPVQPGSTTLSTQSAPLVYPTQQSFHAPSGLGETGSNPLLQAFKPSPSSENLYSAYTSDATLSAPSLCLPTHGTNSTNTVGGPGQGQNQTHPPSIASQSRKGTFTDDLHKLVDNWARDAMNLSQGKRGSKPQQQAPSQSHSYEMIPSGSTARKFSAPGQLCPSVASSMSNPPATSLGARKGSLCPAPQYGYPSASYNGPWASISATHTQALGQFPTAPGAAFHINTLQKSVSNPGGPNLRTT</sequence>
<proteinExistence type="predicted"/>
<accession>A0A7J6AAB7</accession>
<feature type="region of interest" description="Disordered" evidence="1">
    <location>
        <begin position="1411"/>
        <end position="1491"/>
    </location>
</feature>
<comment type="caution">
    <text evidence="3">The sequence shown here is derived from an EMBL/GenBank/DDBJ whole genome shotgun (WGS) entry which is preliminary data.</text>
</comment>
<feature type="compositionally biased region" description="Low complexity" evidence="1">
    <location>
        <begin position="377"/>
        <end position="387"/>
    </location>
</feature>
<feature type="compositionally biased region" description="Low complexity" evidence="1">
    <location>
        <begin position="1230"/>
        <end position="1253"/>
    </location>
</feature>
<feature type="compositionally biased region" description="Low complexity" evidence="1">
    <location>
        <begin position="737"/>
        <end position="747"/>
    </location>
</feature>
<feature type="region of interest" description="Disordered" evidence="1">
    <location>
        <begin position="814"/>
        <end position="874"/>
    </location>
</feature>
<feature type="region of interest" description="Disordered" evidence="1">
    <location>
        <begin position="371"/>
        <end position="431"/>
    </location>
</feature>